<comment type="caution">
    <text evidence="6">The sequence shown here is derived from an EMBL/GenBank/DDBJ whole genome shotgun (WGS) entry which is preliminary data.</text>
</comment>
<dbReference type="Gene3D" id="1.10.15.40">
    <property type="entry name" value="Electron transport complex subunit B, putative Fe-S cluster"/>
    <property type="match status" value="1"/>
</dbReference>
<dbReference type="OrthoDB" id="5414784at2"/>
<dbReference type="STRING" id="1156395.DBT_1865"/>
<evidence type="ECO:0000313" key="7">
    <source>
        <dbReference type="Proteomes" id="UP000093080"/>
    </source>
</evidence>
<dbReference type="Pfam" id="PF12654">
    <property type="entry name" value="DUF3786"/>
    <property type="match status" value="1"/>
</dbReference>
<dbReference type="EMBL" id="MAGO01000009">
    <property type="protein sequence ID" value="OCC14805.1"/>
    <property type="molecule type" value="Genomic_DNA"/>
</dbReference>
<keyword evidence="3" id="KW-0408">Iron</keyword>
<name>A0A1B9F4Q8_9BACT</name>
<keyword evidence="4" id="KW-0411">Iron-sulfur</keyword>
<dbReference type="GO" id="GO:0051539">
    <property type="term" value="F:4 iron, 4 sulfur cluster binding"/>
    <property type="evidence" value="ECO:0007669"/>
    <property type="project" value="UniProtKB-KW"/>
</dbReference>
<dbReference type="PROSITE" id="PS51656">
    <property type="entry name" value="4FE4S"/>
    <property type="match status" value="1"/>
</dbReference>
<reference evidence="6 7" key="1">
    <citation type="submission" date="2016-06" db="EMBL/GenBank/DDBJ databases">
        <title>Respiratory ammonification of nitrate coupled to the oxidation of elemental sulfur in deep-sea autotrophic thermophilic bacteria.</title>
        <authorList>
            <person name="Slobodkina G.B."/>
            <person name="Mardanov A.V."/>
            <person name="Ravin N.V."/>
            <person name="Frolova A.A."/>
            <person name="Viryasiv M.B."/>
            <person name="Chernyh N.A."/>
            <person name="Bonch-Osmolovskaya E.A."/>
            <person name="Slobodkin A.I."/>
        </authorList>
    </citation>
    <scope>NUCLEOTIDE SEQUENCE [LARGE SCALE GENOMIC DNA]</scope>
    <source>
        <strain evidence="6 7">S69</strain>
    </source>
</reference>
<sequence length="266" mass="29651">MVTVFDIIKLTLKNNCGQCGEPTCMSFATKVVTRGLDIRGCPYIKEIPAELAEKTEGGGPRDNDPETALLKELREKIRGIDLSRIAADLGAGLKTSNKGAEVVLELPFFDDVVYVSKDELTSAKDIELDPRDQILIYNYCFFGGRGPVSGQWVGLESFPNSVSKVSTLKRYTEDKLSEEFSSNIEALTERVTAIGGQLVEPCSADLCFEIQVFPKLILRFHFWGEEPEEGFSARAKVLYDRRAIEFLDLESLVFAAERAVEKIIHQ</sequence>
<dbReference type="Proteomes" id="UP000093080">
    <property type="component" value="Unassembled WGS sequence"/>
</dbReference>
<evidence type="ECO:0000256" key="4">
    <source>
        <dbReference type="ARBA" id="ARBA00023014"/>
    </source>
</evidence>
<feature type="domain" description="4Fe-4S" evidence="5">
    <location>
        <begin position="1"/>
        <end position="58"/>
    </location>
</feature>
<keyword evidence="7" id="KW-1185">Reference proteome</keyword>
<evidence type="ECO:0000259" key="5">
    <source>
        <dbReference type="PROSITE" id="PS51656"/>
    </source>
</evidence>
<accession>A0A1B9F4Q8</accession>
<dbReference type="AlphaFoldDB" id="A0A1B9F4Q8"/>
<dbReference type="Pfam" id="PF04060">
    <property type="entry name" value="FeS"/>
    <property type="match status" value="1"/>
</dbReference>
<keyword evidence="2" id="KW-0479">Metal-binding</keyword>
<gene>
    <name evidence="6" type="ORF">DBT_1865</name>
</gene>
<keyword evidence="1" id="KW-0004">4Fe-4S</keyword>
<dbReference type="GO" id="GO:0046872">
    <property type="term" value="F:metal ion binding"/>
    <property type="evidence" value="ECO:0007669"/>
    <property type="project" value="UniProtKB-KW"/>
</dbReference>
<dbReference type="RefSeq" id="WP_067619342.1">
    <property type="nucleotide sequence ID" value="NZ_MAGO01000009.1"/>
</dbReference>
<evidence type="ECO:0000256" key="1">
    <source>
        <dbReference type="ARBA" id="ARBA00022485"/>
    </source>
</evidence>
<evidence type="ECO:0000256" key="2">
    <source>
        <dbReference type="ARBA" id="ARBA00022723"/>
    </source>
</evidence>
<organism evidence="6 7">
    <name type="scientific">Dissulfuribacter thermophilus</name>
    <dbReference type="NCBI Taxonomy" id="1156395"/>
    <lineage>
        <taxon>Bacteria</taxon>
        <taxon>Pseudomonadati</taxon>
        <taxon>Thermodesulfobacteriota</taxon>
        <taxon>Dissulfuribacteria</taxon>
        <taxon>Dissulfuribacterales</taxon>
        <taxon>Dissulfuribacteraceae</taxon>
        <taxon>Dissulfuribacter</taxon>
    </lineage>
</organism>
<protein>
    <recommendedName>
        <fullName evidence="5">4Fe-4S domain-containing protein</fullName>
    </recommendedName>
</protein>
<dbReference type="InterPro" id="IPR024264">
    <property type="entry name" value="DUF3786"/>
</dbReference>
<proteinExistence type="predicted"/>
<dbReference type="InterPro" id="IPR007202">
    <property type="entry name" value="4Fe-4S_dom"/>
</dbReference>
<evidence type="ECO:0000313" key="6">
    <source>
        <dbReference type="EMBL" id="OCC14805.1"/>
    </source>
</evidence>
<evidence type="ECO:0000256" key="3">
    <source>
        <dbReference type="ARBA" id="ARBA00023004"/>
    </source>
</evidence>